<evidence type="ECO:0000256" key="2">
    <source>
        <dbReference type="ARBA" id="ARBA00006099"/>
    </source>
</evidence>
<dbReference type="RefSeq" id="WP_121978007.1">
    <property type="nucleotide sequence ID" value="NZ_JBHTLH010000019.1"/>
</dbReference>
<dbReference type="PANTHER" id="PTHR30368">
    <property type="entry name" value="SULFATE-BINDING PROTEIN"/>
    <property type="match status" value="1"/>
</dbReference>
<comment type="subcellular location">
    <subcellularLocation>
        <location evidence="1">Periplasm</location>
    </subcellularLocation>
</comment>
<dbReference type="SUPFAM" id="SSF53850">
    <property type="entry name" value="Periplasmic binding protein-like II"/>
    <property type="match status" value="1"/>
</dbReference>
<gene>
    <name evidence="7" type="ORF">ACFQ22_06900</name>
</gene>
<dbReference type="NCBIfam" id="NF008022">
    <property type="entry name" value="PRK10752.1"/>
    <property type="match status" value="1"/>
</dbReference>
<feature type="transmembrane region" description="Helical" evidence="6">
    <location>
        <begin position="12"/>
        <end position="30"/>
    </location>
</feature>
<keyword evidence="8" id="KW-1185">Reference proteome</keyword>
<dbReference type="EMBL" id="JBHTLH010000019">
    <property type="protein sequence ID" value="MFD1125079.1"/>
    <property type="molecule type" value="Genomic_DNA"/>
</dbReference>
<accession>A0ABW3PFS6</accession>
<evidence type="ECO:0000256" key="4">
    <source>
        <dbReference type="ARBA" id="ARBA00022729"/>
    </source>
</evidence>
<dbReference type="InterPro" id="IPR034408">
    <property type="entry name" value="Sulphate/thiosulphate_BS"/>
</dbReference>
<dbReference type="Gene3D" id="3.40.190.10">
    <property type="entry name" value="Periplasmic binding protein-like II"/>
    <property type="match status" value="2"/>
</dbReference>
<reference evidence="8" key="1">
    <citation type="journal article" date="2019" name="Int. J. Syst. Evol. Microbiol.">
        <title>The Global Catalogue of Microorganisms (GCM) 10K type strain sequencing project: providing services to taxonomists for standard genome sequencing and annotation.</title>
        <authorList>
            <consortium name="The Broad Institute Genomics Platform"/>
            <consortium name="The Broad Institute Genome Sequencing Center for Infectious Disease"/>
            <person name="Wu L."/>
            <person name="Ma J."/>
        </authorList>
    </citation>
    <scope>NUCLEOTIDE SEQUENCE [LARGE SCALE GENOMIC DNA]</scope>
    <source>
        <strain evidence="8">CCUG 71848</strain>
    </source>
</reference>
<evidence type="ECO:0000313" key="8">
    <source>
        <dbReference type="Proteomes" id="UP001597156"/>
    </source>
</evidence>
<dbReference type="Proteomes" id="UP001597156">
    <property type="component" value="Unassembled WGS sequence"/>
</dbReference>
<keyword evidence="5" id="KW-0574">Periplasm</keyword>
<dbReference type="InterPro" id="IPR005669">
    <property type="entry name" value="Thiosulph/SO4-bd"/>
</dbReference>
<dbReference type="Pfam" id="PF13531">
    <property type="entry name" value="SBP_bac_11"/>
    <property type="match status" value="1"/>
</dbReference>
<dbReference type="PANTHER" id="PTHR30368:SF2">
    <property type="entry name" value="SULFATE-BINDING PROTEIN"/>
    <property type="match status" value="1"/>
</dbReference>
<keyword evidence="4" id="KW-0732">Signal</keyword>
<name>A0ABW3PFS6_9LACO</name>
<comment type="similarity">
    <text evidence="2">Belongs to the prokaryotic sulfate-binding protein family.</text>
</comment>
<comment type="caution">
    <text evidence="7">The sequence shown here is derived from an EMBL/GenBank/DDBJ whole genome shotgun (WGS) entry which is preliminary data.</text>
</comment>
<keyword evidence="6" id="KW-0812">Transmembrane</keyword>
<organism evidence="7 8">
    <name type="scientific">Lentilactobacillus raoultii</name>
    <dbReference type="NCBI Taxonomy" id="1987503"/>
    <lineage>
        <taxon>Bacteria</taxon>
        <taxon>Bacillati</taxon>
        <taxon>Bacillota</taxon>
        <taxon>Bacilli</taxon>
        <taxon>Lactobacillales</taxon>
        <taxon>Lactobacillaceae</taxon>
        <taxon>Lentilactobacillus</taxon>
    </lineage>
</organism>
<dbReference type="CDD" id="cd01005">
    <property type="entry name" value="PBP2_CysP"/>
    <property type="match status" value="1"/>
</dbReference>
<dbReference type="NCBIfam" id="TIGR00971">
    <property type="entry name" value="3a0106s03"/>
    <property type="match status" value="1"/>
</dbReference>
<evidence type="ECO:0000256" key="5">
    <source>
        <dbReference type="ARBA" id="ARBA00022764"/>
    </source>
</evidence>
<keyword evidence="3" id="KW-0813">Transport</keyword>
<evidence type="ECO:0000256" key="3">
    <source>
        <dbReference type="ARBA" id="ARBA00022448"/>
    </source>
</evidence>
<evidence type="ECO:0000256" key="6">
    <source>
        <dbReference type="SAM" id="Phobius"/>
    </source>
</evidence>
<proteinExistence type="inferred from homology"/>
<protein>
    <submittedName>
        <fullName evidence="7">Sulfate ABC transporter substrate-binding protein</fullName>
    </submittedName>
</protein>
<dbReference type="PROSITE" id="PS00757">
    <property type="entry name" value="PROK_SULFATE_BIND_2"/>
    <property type="match status" value="1"/>
</dbReference>
<evidence type="ECO:0000313" key="7">
    <source>
        <dbReference type="EMBL" id="MFD1125079.1"/>
    </source>
</evidence>
<sequence>MQTSQRHHFKRWFSLAFLLVLVGAYWLFYLHQVDQSKKAIGNRHTTLTLTNVSYDPTRELYAAYDQVFQTYWHKKTGQKVHVDVSNSGSGKQANSVIEGNQADVVTLALDPDITSIQKAGLIKAGWQKKFPDNSSPYTSTIVFLVRKGNPKHIRDWGDLIKNDIKIITPNPKTSGGARWNYLAAWAYADKHYHHQQSTDKAFLKKLYHHVTVLDSGARDATTTFVQNGQGDVLLAWENEALLAMKEHPGKYQIVTPSISMKAEPSVAVVDQVAKQRRTTKLAKAYIRYLYSKKAQEIEAQNFYRPINQQVAKKYRRQFPTVNRVSINDPLFGGWDKVQNKHFDNGGIFDQIYQK</sequence>
<keyword evidence="6" id="KW-0472">Membrane</keyword>
<keyword evidence="6" id="KW-1133">Transmembrane helix</keyword>
<evidence type="ECO:0000256" key="1">
    <source>
        <dbReference type="ARBA" id="ARBA00004418"/>
    </source>
</evidence>